<proteinExistence type="inferred from homology"/>
<reference evidence="4" key="1">
    <citation type="submission" date="2022-01" db="EMBL/GenBank/DDBJ databases">
        <title>Antribacter sp. nov., isolated from Guizhou of China.</title>
        <authorList>
            <person name="Chengliang C."/>
            <person name="Ya Z."/>
        </authorList>
    </citation>
    <scope>NUCLEOTIDE SEQUENCE</scope>
    <source>
        <strain evidence="4">KLBMP 9083</strain>
    </source>
</reference>
<dbReference type="GO" id="GO:0008897">
    <property type="term" value="F:holo-[acyl-carrier-protein] synthase activity"/>
    <property type="evidence" value="ECO:0007669"/>
    <property type="project" value="InterPro"/>
</dbReference>
<dbReference type="GO" id="GO:0019878">
    <property type="term" value="P:lysine biosynthetic process via aminoadipic acid"/>
    <property type="evidence" value="ECO:0007669"/>
    <property type="project" value="TreeGrafter"/>
</dbReference>
<evidence type="ECO:0000256" key="1">
    <source>
        <dbReference type="ARBA" id="ARBA00010990"/>
    </source>
</evidence>
<feature type="domain" description="4'-phosphopantetheinyl transferase" evidence="3">
    <location>
        <begin position="104"/>
        <end position="178"/>
    </location>
</feature>
<dbReference type="EMBL" id="JAKGSG010000034">
    <property type="protein sequence ID" value="MCF4121774.1"/>
    <property type="molecule type" value="Genomic_DNA"/>
</dbReference>
<gene>
    <name evidence="4" type="ORF">L1785_12360</name>
</gene>
<dbReference type="SUPFAM" id="SSF56214">
    <property type="entry name" value="4'-phosphopantetheinyl transferase"/>
    <property type="match status" value="2"/>
</dbReference>
<comment type="similarity">
    <text evidence="1">Belongs to the P-Pant transferase superfamily. Gsp/Sfp/HetI/AcpT family.</text>
</comment>
<evidence type="ECO:0000313" key="4">
    <source>
        <dbReference type="EMBL" id="MCF4121774.1"/>
    </source>
</evidence>
<evidence type="ECO:0000256" key="2">
    <source>
        <dbReference type="ARBA" id="ARBA00022679"/>
    </source>
</evidence>
<dbReference type="InterPro" id="IPR037143">
    <property type="entry name" value="4-PPantetheinyl_Trfase_dom_sf"/>
</dbReference>
<keyword evidence="2 4" id="KW-0808">Transferase</keyword>
<organism evidence="4 5">
    <name type="scientific">Antribacter soli</name>
    <dbReference type="NCBI Taxonomy" id="2910976"/>
    <lineage>
        <taxon>Bacteria</taxon>
        <taxon>Bacillati</taxon>
        <taxon>Actinomycetota</taxon>
        <taxon>Actinomycetes</taxon>
        <taxon>Micrococcales</taxon>
        <taxon>Promicromonosporaceae</taxon>
        <taxon>Antribacter</taxon>
    </lineage>
</organism>
<accession>A0AA41QE37</accession>
<dbReference type="Gene3D" id="3.90.470.20">
    <property type="entry name" value="4'-phosphopantetheinyl transferase domain"/>
    <property type="match status" value="1"/>
</dbReference>
<dbReference type="GO" id="GO:0000287">
    <property type="term" value="F:magnesium ion binding"/>
    <property type="evidence" value="ECO:0007669"/>
    <property type="project" value="InterPro"/>
</dbReference>
<dbReference type="PANTHER" id="PTHR12215">
    <property type="entry name" value="PHOSPHOPANTETHEINE TRANSFERASE"/>
    <property type="match status" value="1"/>
</dbReference>
<sequence>MAVDVVAVRTAGLGSVPEHLLGPVERARADGYRRAEDRRLSVVASLLVRAVAGRTLGIAPGVVAVERRCPRCGGPHGAPYVDGGPLLSVSHCAGLVVVAASGLPVGVDAEPADRRDMSDVAGILLGEGEPVPADDAGLLRTWVRKEAVLKATGLGLTVDLTAVRVSAPDDPAAVVHHGPDPGLPIALADVALPGAVGAVAVLSDSPLEVRTLDGTALLAGL</sequence>
<dbReference type="RefSeq" id="WP_236089569.1">
    <property type="nucleotide sequence ID" value="NZ_JAKGSG010000034.1"/>
</dbReference>
<protein>
    <submittedName>
        <fullName evidence="4">4'-phosphopantetheinyl transferase superfamily protein</fullName>
    </submittedName>
</protein>
<dbReference type="InterPro" id="IPR050559">
    <property type="entry name" value="P-Pant_transferase_sf"/>
</dbReference>
<evidence type="ECO:0000313" key="5">
    <source>
        <dbReference type="Proteomes" id="UP001165405"/>
    </source>
</evidence>
<name>A0AA41QE37_9MICO</name>
<dbReference type="GO" id="GO:0005829">
    <property type="term" value="C:cytosol"/>
    <property type="evidence" value="ECO:0007669"/>
    <property type="project" value="TreeGrafter"/>
</dbReference>
<keyword evidence="5" id="KW-1185">Reference proteome</keyword>
<dbReference type="Proteomes" id="UP001165405">
    <property type="component" value="Unassembled WGS sequence"/>
</dbReference>
<dbReference type="InterPro" id="IPR008278">
    <property type="entry name" value="4-PPantetheinyl_Trfase_dom"/>
</dbReference>
<comment type="caution">
    <text evidence="4">The sequence shown here is derived from an EMBL/GenBank/DDBJ whole genome shotgun (WGS) entry which is preliminary data.</text>
</comment>
<evidence type="ECO:0000259" key="3">
    <source>
        <dbReference type="Pfam" id="PF01648"/>
    </source>
</evidence>
<dbReference type="AlphaFoldDB" id="A0AA41QE37"/>
<dbReference type="Pfam" id="PF01648">
    <property type="entry name" value="ACPS"/>
    <property type="match status" value="1"/>
</dbReference>
<dbReference type="PANTHER" id="PTHR12215:SF10">
    <property type="entry name" value="L-AMINOADIPATE-SEMIALDEHYDE DEHYDROGENASE-PHOSPHOPANTETHEINYL TRANSFERASE"/>
    <property type="match status" value="1"/>
</dbReference>